<evidence type="ECO:0000313" key="3">
    <source>
        <dbReference type="Proteomes" id="UP001219525"/>
    </source>
</evidence>
<dbReference type="AlphaFoldDB" id="A0AAD6V1A1"/>
<feature type="compositionally biased region" description="Low complexity" evidence="1">
    <location>
        <begin position="401"/>
        <end position="419"/>
    </location>
</feature>
<proteinExistence type="predicted"/>
<evidence type="ECO:0000313" key="2">
    <source>
        <dbReference type="EMBL" id="KAJ7196995.1"/>
    </source>
</evidence>
<dbReference type="EMBL" id="JARJCW010000080">
    <property type="protein sequence ID" value="KAJ7196995.1"/>
    <property type="molecule type" value="Genomic_DNA"/>
</dbReference>
<gene>
    <name evidence="2" type="ORF">GGX14DRAFT_671520</name>
</gene>
<name>A0AAD6V1A1_9AGAR</name>
<reference evidence="2" key="1">
    <citation type="submission" date="2023-03" db="EMBL/GenBank/DDBJ databases">
        <title>Massive genome expansion in bonnet fungi (Mycena s.s.) driven by repeated elements and novel gene families across ecological guilds.</title>
        <authorList>
            <consortium name="Lawrence Berkeley National Laboratory"/>
            <person name="Harder C.B."/>
            <person name="Miyauchi S."/>
            <person name="Viragh M."/>
            <person name="Kuo A."/>
            <person name="Thoen E."/>
            <person name="Andreopoulos B."/>
            <person name="Lu D."/>
            <person name="Skrede I."/>
            <person name="Drula E."/>
            <person name="Henrissat B."/>
            <person name="Morin E."/>
            <person name="Kohler A."/>
            <person name="Barry K."/>
            <person name="LaButti K."/>
            <person name="Morin E."/>
            <person name="Salamov A."/>
            <person name="Lipzen A."/>
            <person name="Mereny Z."/>
            <person name="Hegedus B."/>
            <person name="Baldrian P."/>
            <person name="Stursova M."/>
            <person name="Weitz H."/>
            <person name="Taylor A."/>
            <person name="Grigoriev I.V."/>
            <person name="Nagy L.G."/>
            <person name="Martin F."/>
            <person name="Kauserud H."/>
        </authorList>
    </citation>
    <scope>NUCLEOTIDE SEQUENCE</scope>
    <source>
        <strain evidence="2">9144</strain>
    </source>
</reference>
<feature type="compositionally biased region" description="Basic and acidic residues" evidence="1">
    <location>
        <begin position="388"/>
        <end position="397"/>
    </location>
</feature>
<accession>A0AAD6V1A1</accession>
<comment type="caution">
    <text evidence="2">The sequence shown here is derived from an EMBL/GenBank/DDBJ whole genome shotgun (WGS) entry which is preliminary data.</text>
</comment>
<protein>
    <submittedName>
        <fullName evidence="2">Uncharacterized protein</fullName>
    </submittedName>
</protein>
<organism evidence="2 3">
    <name type="scientific">Mycena pura</name>
    <dbReference type="NCBI Taxonomy" id="153505"/>
    <lineage>
        <taxon>Eukaryota</taxon>
        <taxon>Fungi</taxon>
        <taxon>Dikarya</taxon>
        <taxon>Basidiomycota</taxon>
        <taxon>Agaricomycotina</taxon>
        <taxon>Agaricomycetes</taxon>
        <taxon>Agaricomycetidae</taxon>
        <taxon>Agaricales</taxon>
        <taxon>Marasmiineae</taxon>
        <taxon>Mycenaceae</taxon>
        <taxon>Mycena</taxon>
    </lineage>
</organism>
<sequence>MQQATTIVIETTGGAPVFHIPFPISTLNSLGSGGAASENVKFVFRNSGGTPTFHVGGAAVGVSLTEAWDYATVARAVMQRVKTKGEPSSAVAPDGVQIKIEEETPRMLMKDKRMSREPEAEANEQRGSEAAIDITDLTTPRRPSRCVAVRQYSREESDALKRGSLTVETFDDAYKEGRQDFAYFCDPSKPLNRTLSVTEENEWRLLWEALLRLDRLFSGPLRNLEALKQRTDEMMVDAAQRVHEKQQKRVSTAAESHNHQCSSKPLAGAEQDRDRNDESADEVVEIARLALRPLRQEILARSQDSAASANAPVLDVSARKRDKMNGTVTSARDSRAPTATATAWLKGTGGAPRVLRNVKENAAHPRLDSTAATAGKKRARATVDMGDAPEKRPKRDPMQTPTPATRSAAAAQNAATSTKAPRPVVDYYHKTKTAYTPEAEAYTAWIPDPRASTSASDPGTLTPAERAWLAAQGDLVRAPDHWRPVRWLALGARMYHAATTHPGVRPLHHSVLLATWDRGEWRFSGHEHVGQVGTPWAAWIQSKEGRRWRTSRK</sequence>
<feature type="region of interest" description="Disordered" evidence="1">
    <location>
        <begin position="242"/>
        <end position="280"/>
    </location>
</feature>
<feature type="compositionally biased region" description="Polar residues" evidence="1">
    <location>
        <begin position="249"/>
        <end position="263"/>
    </location>
</feature>
<dbReference type="Proteomes" id="UP001219525">
    <property type="component" value="Unassembled WGS sequence"/>
</dbReference>
<evidence type="ECO:0000256" key="1">
    <source>
        <dbReference type="SAM" id="MobiDB-lite"/>
    </source>
</evidence>
<feature type="region of interest" description="Disordered" evidence="1">
    <location>
        <begin position="362"/>
        <end position="419"/>
    </location>
</feature>
<keyword evidence="3" id="KW-1185">Reference proteome</keyword>